<gene>
    <name evidence="2" type="ORF">HNY73_013202</name>
</gene>
<sequence>MVRERTLLDVDNRLDGLIIDIFWLNKLWGSVDHLEECSQQQKIIRKIYGTLTLMQSPAGGKNRKSEEVNSTATARSEIIRRRNTEQMHLTPTSLPASQPRGNAAERIPPSDLTLRTWL</sequence>
<reference evidence="2" key="1">
    <citation type="journal article" date="2020" name="bioRxiv">
        <title>Chromosome-level reference genome of the European wasp spider Argiope bruennichi: a resource for studies on range expansion and evolutionary adaptation.</title>
        <authorList>
            <person name="Sheffer M.M."/>
            <person name="Hoppe A."/>
            <person name="Krehenwinkel H."/>
            <person name="Uhl G."/>
            <person name="Kuss A.W."/>
            <person name="Jensen L."/>
            <person name="Jensen C."/>
            <person name="Gillespie R.G."/>
            <person name="Hoff K.J."/>
            <person name="Prost S."/>
        </authorList>
    </citation>
    <scope>NUCLEOTIDE SEQUENCE</scope>
</reference>
<comment type="caution">
    <text evidence="2">The sequence shown here is derived from an EMBL/GenBank/DDBJ whole genome shotgun (WGS) entry which is preliminary data.</text>
</comment>
<evidence type="ECO:0000313" key="3">
    <source>
        <dbReference type="Proteomes" id="UP000807504"/>
    </source>
</evidence>
<accession>A0A8T0F1X5</accession>
<proteinExistence type="predicted"/>
<dbReference type="EMBL" id="JABXBU010001863">
    <property type="protein sequence ID" value="KAF8782979.1"/>
    <property type="molecule type" value="Genomic_DNA"/>
</dbReference>
<dbReference type="AlphaFoldDB" id="A0A8T0F1X5"/>
<keyword evidence="3" id="KW-1185">Reference proteome</keyword>
<evidence type="ECO:0000313" key="2">
    <source>
        <dbReference type="EMBL" id="KAF8782979.1"/>
    </source>
</evidence>
<feature type="compositionally biased region" description="Polar residues" evidence="1">
    <location>
        <begin position="86"/>
        <end position="100"/>
    </location>
</feature>
<name>A0A8T0F1X5_ARGBR</name>
<organism evidence="2 3">
    <name type="scientific">Argiope bruennichi</name>
    <name type="common">Wasp spider</name>
    <name type="synonym">Aranea bruennichi</name>
    <dbReference type="NCBI Taxonomy" id="94029"/>
    <lineage>
        <taxon>Eukaryota</taxon>
        <taxon>Metazoa</taxon>
        <taxon>Ecdysozoa</taxon>
        <taxon>Arthropoda</taxon>
        <taxon>Chelicerata</taxon>
        <taxon>Arachnida</taxon>
        <taxon>Araneae</taxon>
        <taxon>Araneomorphae</taxon>
        <taxon>Entelegynae</taxon>
        <taxon>Araneoidea</taxon>
        <taxon>Araneidae</taxon>
        <taxon>Argiope</taxon>
    </lineage>
</organism>
<dbReference type="Proteomes" id="UP000807504">
    <property type="component" value="Unassembled WGS sequence"/>
</dbReference>
<evidence type="ECO:0000256" key="1">
    <source>
        <dbReference type="SAM" id="MobiDB-lite"/>
    </source>
</evidence>
<reference evidence="2" key="2">
    <citation type="submission" date="2020-06" db="EMBL/GenBank/DDBJ databases">
        <authorList>
            <person name="Sheffer M."/>
        </authorList>
    </citation>
    <scope>NUCLEOTIDE SEQUENCE</scope>
</reference>
<feature type="region of interest" description="Disordered" evidence="1">
    <location>
        <begin position="55"/>
        <end position="118"/>
    </location>
</feature>
<protein>
    <submittedName>
        <fullName evidence="2">Uncharacterized protein</fullName>
    </submittedName>
</protein>